<dbReference type="EMBL" id="MN740453">
    <property type="protein sequence ID" value="QHU27289.1"/>
    <property type="molecule type" value="Genomic_DNA"/>
</dbReference>
<dbReference type="AlphaFoldDB" id="A0A6C0L8E8"/>
<name>A0A6C0L8E8_9ZZZZ</name>
<reference evidence="1" key="1">
    <citation type="journal article" date="2020" name="Nature">
        <title>Giant virus diversity and host interactions through global metagenomics.</title>
        <authorList>
            <person name="Schulz F."/>
            <person name="Roux S."/>
            <person name="Paez-Espino D."/>
            <person name="Jungbluth S."/>
            <person name="Walsh D.A."/>
            <person name="Denef V.J."/>
            <person name="McMahon K.D."/>
            <person name="Konstantinidis K.T."/>
            <person name="Eloe-Fadrosh E.A."/>
            <person name="Kyrpides N.C."/>
            <person name="Woyke T."/>
        </authorList>
    </citation>
    <scope>NUCLEOTIDE SEQUENCE</scope>
    <source>
        <strain evidence="1">GVMAG-M-3300027763-16</strain>
    </source>
</reference>
<evidence type="ECO:0000313" key="1">
    <source>
        <dbReference type="EMBL" id="QHU27289.1"/>
    </source>
</evidence>
<accession>A0A6C0L8E8</accession>
<sequence>MSNSLSTYQTIANVECTGVFSQEIYVAYAYIYNEPDAMTHRIGISGDYHLFAKHGDKVYMEVKDVGEIVMSFAELQKNKYWKYYYDLSLMLANDKEIKNEPFNNFYDEVYEYTGNDDDEYMENNRVWSLDTAYIDLDIDENFKHTYKIIPSGNVCCYKINPADVEKMEYASPQDIDIFNEIYEYRNFIRFGYFINRSEIYMNIATEYQVSKIEKELNELSTYFEDKKDVINLVATLNKKYSMNNDILTLIINKCLY</sequence>
<proteinExistence type="predicted"/>
<organism evidence="1">
    <name type="scientific">viral metagenome</name>
    <dbReference type="NCBI Taxonomy" id="1070528"/>
    <lineage>
        <taxon>unclassified sequences</taxon>
        <taxon>metagenomes</taxon>
        <taxon>organismal metagenomes</taxon>
    </lineage>
</organism>
<protein>
    <submittedName>
        <fullName evidence="1">Uncharacterized protein</fullName>
    </submittedName>
</protein>